<dbReference type="Gene3D" id="2.60.40.10">
    <property type="entry name" value="Immunoglobulins"/>
    <property type="match status" value="1"/>
</dbReference>
<evidence type="ECO:0000256" key="6">
    <source>
        <dbReference type="ARBA" id="ARBA00022840"/>
    </source>
</evidence>
<evidence type="ECO:0000256" key="3">
    <source>
        <dbReference type="ARBA" id="ARBA00022737"/>
    </source>
</evidence>
<dbReference type="GO" id="GO:0004672">
    <property type="term" value="F:protein kinase activity"/>
    <property type="evidence" value="ECO:0007669"/>
    <property type="project" value="InterPro"/>
</dbReference>
<keyword evidence="4 8" id="KW-0547">Nucleotide-binding</keyword>
<dbReference type="Pfam" id="PF00069">
    <property type="entry name" value="Pkinase"/>
    <property type="match status" value="1"/>
</dbReference>
<feature type="repeat" description="WD" evidence="7">
    <location>
        <begin position="689"/>
        <end position="716"/>
    </location>
</feature>
<evidence type="ECO:0000256" key="4">
    <source>
        <dbReference type="ARBA" id="ARBA00022741"/>
    </source>
</evidence>
<dbReference type="Gramene" id="HORVU.MOREX.r3.2HG0096370.1">
    <property type="protein sequence ID" value="HORVU.MOREX.r3.2HG0096370.1"/>
    <property type="gene ID" value="HORVU.MOREX.r3.2HG0096370"/>
</dbReference>
<evidence type="ECO:0000313" key="11">
    <source>
        <dbReference type="Proteomes" id="UP000011116"/>
    </source>
</evidence>
<dbReference type="PRINTS" id="PR00320">
    <property type="entry name" value="GPROTEINBRPT"/>
</dbReference>
<dbReference type="SUPFAM" id="SSF56112">
    <property type="entry name" value="Protein kinase-like (PK-like)"/>
    <property type="match status" value="1"/>
</dbReference>
<dbReference type="InterPro" id="IPR013783">
    <property type="entry name" value="Ig-like_fold"/>
</dbReference>
<reference evidence="11" key="1">
    <citation type="journal article" date="2012" name="Nature">
        <title>A physical, genetic and functional sequence assembly of the barley genome.</title>
        <authorList>
            <consortium name="The International Barley Genome Sequencing Consortium"/>
            <person name="Mayer K.F."/>
            <person name="Waugh R."/>
            <person name="Brown J.W."/>
            <person name="Schulman A."/>
            <person name="Langridge P."/>
            <person name="Platzer M."/>
            <person name="Fincher G.B."/>
            <person name="Muehlbauer G.J."/>
            <person name="Sato K."/>
            <person name="Close T.J."/>
            <person name="Wise R.P."/>
            <person name="Stein N."/>
        </authorList>
    </citation>
    <scope>NUCLEOTIDE SEQUENCE [LARGE SCALE GENOMIC DNA]</scope>
    <source>
        <strain evidence="11">cv. Morex</strain>
    </source>
</reference>
<feature type="binding site" evidence="8">
    <location>
        <position position="67"/>
    </location>
    <ligand>
        <name>ATP</name>
        <dbReference type="ChEBI" id="CHEBI:30616"/>
    </ligand>
</feature>
<feature type="repeat" description="WD" evidence="7">
    <location>
        <begin position="588"/>
        <end position="630"/>
    </location>
</feature>
<dbReference type="PROSITE" id="PS50082">
    <property type="entry name" value="WD_REPEATS_2"/>
    <property type="match status" value="3"/>
</dbReference>
<dbReference type="Gene3D" id="2.130.10.10">
    <property type="entry name" value="YVTN repeat-like/Quinoprotein amine dehydrogenase"/>
    <property type="match status" value="1"/>
</dbReference>
<dbReference type="EnsemblPlants" id="HORVU.MOREX.r3.2HG0096370.1">
    <property type="protein sequence ID" value="HORVU.MOREX.r3.2HG0096370.1"/>
    <property type="gene ID" value="HORVU.MOREX.r3.2HG0096370"/>
</dbReference>
<dbReference type="InterPro" id="IPR001680">
    <property type="entry name" value="WD40_rpt"/>
</dbReference>
<dbReference type="PROSITE" id="PS00107">
    <property type="entry name" value="PROTEIN_KINASE_ATP"/>
    <property type="match status" value="1"/>
</dbReference>
<dbReference type="GO" id="GO:0005524">
    <property type="term" value="F:ATP binding"/>
    <property type="evidence" value="ECO:0007669"/>
    <property type="project" value="UniProtKB-UniRule"/>
</dbReference>
<evidence type="ECO:0000256" key="2">
    <source>
        <dbReference type="ARBA" id="ARBA00022679"/>
    </source>
</evidence>
<evidence type="ECO:0000256" key="1">
    <source>
        <dbReference type="ARBA" id="ARBA00022574"/>
    </source>
</evidence>
<dbReference type="CDD" id="cd00200">
    <property type="entry name" value="WD40"/>
    <property type="match status" value="1"/>
</dbReference>
<dbReference type="PROSITE" id="PS50011">
    <property type="entry name" value="PROTEIN_KINASE_DOM"/>
    <property type="match status" value="1"/>
</dbReference>
<evidence type="ECO:0000313" key="10">
    <source>
        <dbReference type="EnsemblPlants" id="HORVU.MOREX.r3.2HG0096370.1"/>
    </source>
</evidence>
<keyword evidence="1 7" id="KW-0853">WD repeat</keyword>
<accession>A0A8I6WP81</accession>
<dbReference type="InterPro" id="IPR008271">
    <property type="entry name" value="Ser/Thr_kinase_AS"/>
</dbReference>
<dbReference type="InterPro" id="IPR036322">
    <property type="entry name" value="WD40_repeat_dom_sf"/>
</dbReference>
<name>A0A8I6WP81_HORVV</name>
<dbReference type="SMART" id="SM00320">
    <property type="entry name" value="WD40"/>
    <property type="match status" value="6"/>
</dbReference>
<dbReference type="PROSITE" id="PS00678">
    <property type="entry name" value="WD_REPEATS_1"/>
    <property type="match status" value="1"/>
</dbReference>
<protein>
    <recommendedName>
        <fullName evidence="9">Protein kinase domain-containing protein</fullName>
    </recommendedName>
</protein>
<feature type="repeat" description="WD" evidence="7">
    <location>
        <begin position="631"/>
        <end position="674"/>
    </location>
</feature>
<dbReference type="Proteomes" id="UP000011116">
    <property type="component" value="Chromosome 2H"/>
</dbReference>
<keyword evidence="11" id="KW-1185">Reference proteome</keyword>
<evidence type="ECO:0000256" key="7">
    <source>
        <dbReference type="PROSITE-ProRule" id="PRU00221"/>
    </source>
</evidence>
<evidence type="ECO:0000256" key="8">
    <source>
        <dbReference type="PROSITE-ProRule" id="PRU10141"/>
    </source>
</evidence>
<dbReference type="SUPFAM" id="SSF49354">
    <property type="entry name" value="PapD-like"/>
    <property type="match status" value="1"/>
</dbReference>
<keyword evidence="5" id="KW-0418">Kinase</keyword>
<dbReference type="InterPro" id="IPR019775">
    <property type="entry name" value="WD40_repeat_CS"/>
</dbReference>
<dbReference type="SUPFAM" id="SSF50978">
    <property type="entry name" value="WD40 repeat-like"/>
    <property type="match status" value="1"/>
</dbReference>
<dbReference type="Pfam" id="PF00400">
    <property type="entry name" value="WD40"/>
    <property type="match status" value="4"/>
</dbReference>
<keyword evidence="3" id="KW-0677">Repeat</keyword>
<organism evidence="10 11">
    <name type="scientific">Hordeum vulgare subsp. vulgare</name>
    <name type="common">Domesticated barley</name>
    <dbReference type="NCBI Taxonomy" id="112509"/>
    <lineage>
        <taxon>Eukaryota</taxon>
        <taxon>Viridiplantae</taxon>
        <taxon>Streptophyta</taxon>
        <taxon>Embryophyta</taxon>
        <taxon>Tracheophyta</taxon>
        <taxon>Spermatophyta</taxon>
        <taxon>Magnoliopsida</taxon>
        <taxon>Liliopsida</taxon>
        <taxon>Poales</taxon>
        <taxon>Poaceae</taxon>
        <taxon>BOP clade</taxon>
        <taxon>Pooideae</taxon>
        <taxon>Triticodae</taxon>
        <taxon>Triticeae</taxon>
        <taxon>Hordeinae</taxon>
        <taxon>Hordeum</taxon>
    </lineage>
</organism>
<evidence type="ECO:0000256" key="5">
    <source>
        <dbReference type="ARBA" id="ARBA00022777"/>
    </source>
</evidence>
<dbReference type="PROSITE" id="PS50294">
    <property type="entry name" value="WD_REPEATS_REGION"/>
    <property type="match status" value="2"/>
</dbReference>
<dbReference type="AlphaFoldDB" id="A0A8I6WP81"/>
<dbReference type="InterPro" id="IPR020472">
    <property type="entry name" value="WD40_PAC1"/>
</dbReference>
<keyword evidence="2" id="KW-0808">Transferase</keyword>
<dbReference type="Gene3D" id="1.10.510.10">
    <property type="entry name" value="Transferase(Phosphotransferase) domain 1"/>
    <property type="match status" value="1"/>
</dbReference>
<dbReference type="SMART" id="SM00220">
    <property type="entry name" value="S_TKc"/>
    <property type="match status" value="1"/>
</dbReference>
<evidence type="ECO:0000259" key="9">
    <source>
        <dbReference type="PROSITE" id="PS50011"/>
    </source>
</evidence>
<dbReference type="InterPro" id="IPR017441">
    <property type="entry name" value="Protein_kinase_ATP_BS"/>
</dbReference>
<dbReference type="PANTHER" id="PTHR45707">
    <property type="entry name" value="C2 CALCIUM/LIPID-BINDING PLANT PHOSPHORIBOSYLTRANSFERASE FAMILY PROTEIN"/>
    <property type="match status" value="1"/>
</dbReference>
<dbReference type="SMR" id="A0A8I6WP81"/>
<dbReference type="PANTHER" id="PTHR45707:SF75">
    <property type="entry name" value="PROTEIN KINASE DOMAIN-CONTAINING PROTEIN"/>
    <property type="match status" value="1"/>
</dbReference>
<dbReference type="PROSITE" id="PS00108">
    <property type="entry name" value="PROTEIN_KINASE_ST"/>
    <property type="match status" value="1"/>
</dbReference>
<sequence>MDLQPNRSFTKNDLESVLLDEAAEPMALPFSLLENITNNFSYKQEIGRGGFAVVYMGMLENRAVAVKRLSHTYKYESEFLREVECLMKVKHKNVVRFLGYCSDTQGHVGSYDGKFVMVDMQERLLCFEYLPKGSLDNFIKDPSGGLDWKTRYQIIKGICEGLHYLHRINIMHLDLKPSNILMDDDMIPKITDFGLSRSLEEMQTRVLATKMFGTMGYLAPEFTSNVITHKFDLYSLGIIIMEILTGAKEHPVVENVLKSWDNWPELSQGNPHYEQIRVCAEIGIECINFDPTMRPDCMSHIMDRLAETERTKVLPAQYSRGALQVHPLELRLPFKPNKPISCLFHLTNKTEEHVAFRLQNKGGSWMDYLGELLTHGIVPPMSTYTLMVTTREMEELPRETETGLILQTGVTGNHIRAFRQYEECVQFFERVAELGDELNEVALKVVCDPHEETTSKTIPLLGITSYLCCLDAHPAEPWIIIGDSYGLVQIWNYGTQSIGSSSEVSAAAVFSSKIVVRKQWVLAGDTAGYIHIYDYGAEPKKIWSLKTSTLFHITSLAIHPTKPYLLSSANNIIELWDWDNGWKCIQTFKGHSRYVRQVAFNPRDPDNFVSASGDNTVKVWNLDSPESSYTLAGHSREVTCLDFFTHNDQLYLITGSNDRTAKIWNMQERMCIHTIEDLTSPFTCVISLPDRPYLVTGSEDGLVRFWSSSNYRLERIFDIGILQYSSESLREVRALQYLMESNRIAIGHWNRVSIIDISDEEALVTKGQH</sequence>
<dbReference type="InterPro" id="IPR008962">
    <property type="entry name" value="PapD-like_sf"/>
</dbReference>
<proteinExistence type="predicted"/>
<feature type="domain" description="Protein kinase" evidence="9">
    <location>
        <begin position="40"/>
        <end position="306"/>
    </location>
</feature>
<dbReference type="InterPro" id="IPR011009">
    <property type="entry name" value="Kinase-like_dom_sf"/>
</dbReference>
<dbReference type="FunFam" id="1.10.510.10:FF:000870">
    <property type="entry name" value="OSJNBa0016N04.16-like protein"/>
    <property type="match status" value="1"/>
</dbReference>
<keyword evidence="6 8" id="KW-0067">ATP-binding</keyword>
<reference evidence="10" key="3">
    <citation type="submission" date="2022-01" db="UniProtKB">
        <authorList>
            <consortium name="EnsemblPlants"/>
        </authorList>
    </citation>
    <scope>IDENTIFICATION</scope>
    <source>
        <strain evidence="10">subsp. vulgare</strain>
    </source>
</reference>
<reference evidence="10" key="2">
    <citation type="submission" date="2020-10" db="EMBL/GenBank/DDBJ databases">
        <authorList>
            <person name="Scholz U."/>
            <person name="Mascher M."/>
            <person name="Fiebig A."/>
        </authorList>
    </citation>
    <scope>NUCLEOTIDE SEQUENCE [LARGE SCALE GENOMIC DNA]</scope>
    <source>
        <strain evidence="10">cv. Morex</strain>
    </source>
</reference>
<dbReference type="InterPro" id="IPR015943">
    <property type="entry name" value="WD40/YVTN_repeat-like_dom_sf"/>
</dbReference>
<dbReference type="InterPro" id="IPR000719">
    <property type="entry name" value="Prot_kinase_dom"/>
</dbReference>